<accession>A0A2D3NF73</accession>
<reference evidence="2 3" key="1">
    <citation type="submission" date="2017-11" db="EMBL/GenBank/DDBJ databases">
        <title>Genome sequencing of Prevotella intermedia KCOM 2033.</title>
        <authorList>
            <person name="Kook J.-K."/>
            <person name="Park S.-N."/>
            <person name="Lim Y.K."/>
        </authorList>
    </citation>
    <scope>NUCLEOTIDE SEQUENCE [LARGE SCALE GENOMIC DNA]</scope>
    <source>
        <strain evidence="2 3">KCOM 2033</strain>
    </source>
</reference>
<evidence type="ECO:0000313" key="3">
    <source>
        <dbReference type="Proteomes" id="UP000229323"/>
    </source>
</evidence>
<protein>
    <recommendedName>
        <fullName evidence="4">Cell surface protein</fullName>
    </recommendedName>
</protein>
<proteinExistence type="predicted"/>
<dbReference type="RefSeq" id="WP_100023690.1">
    <property type="nucleotide sequence ID" value="NZ_CP024696.1"/>
</dbReference>
<dbReference type="InterPro" id="IPR053139">
    <property type="entry name" value="Surface_bspA-like"/>
</dbReference>
<dbReference type="PANTHER" id="PTHR45661:SF3">
    <property type="entry name" value="IG-LIKE DOMAIN-CONTAINING PROTEIN"/>
    <property type="match status" value="1"/>
</dbReference>
<name>A0A2D3NF73_PREIN</name>
<feature type="signal peptide" evidence="1">
    <location>
        <begin position="1"/>
        <end position="23"/>
    </location>
</feature>
<dbReference type="PANTHER" id="PTHR45661">
    <property type="entry name" value="SURFACE ANTIGEN"/>
    <property type="match status" value="1"/>
</dbReference>
<dbReference type="InterPro" id="IPR026906">
    <property type="entry name" value="LRR_5"/>
</dbReference>
<keyword evidence="1" id="KW-0732">Signal</keyword>
<organism evidence="2 3">
    <name type="scientific">Prevotella intermedia</name>
    <dbReference type="NCBI Taxonomy" id="28131"/>
    <lineage>
        <taxon>Bacteria</taxon>
        <taxon>Pseudomonadati</taxon>
        <taxon>Bacteroidota</taxon>
        <taxon>Bacteroidia</taxon>
        <taxon>Bacteroidales</taxon>
        <taxon>Prevotellaceae</taxon>
        <taxon>Prevotella</taxon>
    </lineage>
</organism>
<dbReference type="Gene3D" id="3.40.50.12480">
    <property type="match status" value="1"/>
</dbReference>
<sequence length="1117" mass="123958">MKQKRLFSMLLLAMVLSATEAFAQTVGTVFEYEGCEYRVSKKDVDPNPALSKYEVLVLTVKGSGKVTIPTKVQSPEGMDREWYNVVGCVAWESKVQDGVTEVAFSEGFKEISDNSFRKPQTLQKVIIPKSCEKVGIGCFVDCPKLTSFEVKSGNMSYKAASDGSLLSYNGEQLVYVPAGKEGDYNVPNGVKEIMPSTFSNCKKMTKITIPVSVTKISENGDYPSFNTSGTHFTVLGGNNFCDKDGLLCDKEGKKLLHVPFKYDKLEEATGKLKIPNGITEVAQNAAIGSSIKQLDLNQTKIIGNNAFNSCSALESVTIGKDVNKIGQGAFTNCQFIETFVVDKQNSNYVAKEGVIFTKDGKNLLLYPCGKKNDYIVPEGTEKIENFAFSDVQKLKKVTIAKTVTTIGSSAFKGAKILKEVDFQGTTTLETIGDHAFQNTKLEKVTIPASVKTLEGASFADIETLEEVHFADGCQLKKLSGNLFQNGEKLKKVVFDGTNSLEEISSYVFFNCPKLETFTVPKTVTTIASGAFKGTKGLKTVEFEEGSVLTRIGNGAFADCGITHITLPESIKLIESFAFDHCSNLTEIKLPKNLQEVQKGAFNFCENLLRFIVDKGNTKYSTLDGMLCDFDKKVLQVFPAGKANSKYTLVPYFEKVAQFCFYGSNKVTNITFPRTVKEIESRAIALCNKLESLSFMGEDNVPTLNADIMYESGNKKNVTIYVRKKWYENMANTETIKKYNNTFKEVHPSFVSSKGYDRGTEFFPTSMKNVGAISFYTERTSVILDKTAKEDAVTTPDRFGKTFPEKTYEVSSILDFAYETTTKVKAIVALADMGYIGMKSFTGNSIKDVYFVGNTPGELGSVNYEQPNSYPFKDGQNIYVKESKVANYKSKWQVENHTLNITHKIPQETNKNGGTVCFPFDVKYPTGKGNDDIKPYVPVDYTYAYAASNPIVRAYSLDDYYVPAYVGVLIRSKKTATVNSYCQMDEDQMHKEDKLTAVGYNKNADNRMVGAVEDVTITNESGFQYYAFSKKYGKFVQLKDNVTFPYFKAYFRLRKNPTSPAKGFSIVYDEEDVPAGIDGITDFGKDNDNAPYYNLNGVQVSKPTKGVYIHNGKKVIIK</sequence>
<evidence type="ECO:0000313" key="2">
    <source>
        <dbReference type="EMBL" id="ATV53626.1"/>
    </source>
</evidence>
<evidence type="ECO:0008006" key="4">
    <source>
        <dbReference type="Google" id="ProtNLM"/>
    </source>
</evidence>
<dbReference type="SUPFAM" id="SSF52058">
    <property type="entry name" value="L domain-like"/>
    <property type="match status" value="2"/>
</dbReference>
<dbReference type="InterPro" id="IPR032675">
    <property type="entry name" value="LRR_dom_sf"/>
</dbReference>
<evidence type="ECO:0000256" key="1">
    <source>
        <dbReference type="SAM" id="SignalP"/>
    </source>
</evidence>
<dbReference type="EMBL" id="CP024696">
    <property type="protein sequence ID" value="ATV53626.1"/>
    <property type="molecule type" value="Genomic_DNA"/>
</dbReference>
<dbReference type="Proteomes" id="UP000229323">
    <property type="component" value="Chromosome"/>
</dbReference>
<gene>
    <name evidence="2" type="ORF">CTM50_11695</name>
</gene>
<dbReference type="Pfam" id="PF13306">
    <property type="entry name" value="LRR_5"/>
    <property type="match status" value="5"/>
</dbReference>
<dbReference type="Gene3D" id="3.80.10.10">
    <property type="entry name" value="Ribonuclease Inhibitor"/>
    <property type="match status" value="4"/>
</dbReference>
<feature type="chain" id="PRO_5013608703" description="Cell surface protein" evidence="1">
    <location>
        <begin position="24"/>
        <end position="1117"/>
    </location>
</feature>
<dbReference type="AlphaFoldDB" id="A0A2D3NF73"/>